<dbReference type="Gene3D" id="3.80.10.10">
    <property type="entry name" value="Ribonuclease Inhibitor"/>
    <property type="match status" value="1"/>
</dbReference>
<dbReference type="Proteomes" id="UP001465976">
    <property type="component" value="Unassembled WGS sequence"/>
</dbReference>
<evidence type="ECO:0008006" key="3">
    <source>
        <dbReference type="Google" id="ProtNLM"/>
    </source>
</evidence>
<reference evidence="1 2" key="1">
    <citation type="submission" date="2024-02" db="EMBL/GenBank/DDBJ databases">
        <title>A draft genome for the cacao thread blight pathogen Marasmius crinis-equi.</title>
        <authorList>
            <person name="Cohen S.P."/>
            <person name="Baruah I.K."/>
            <person name="Amoako-Attah I."/>
            <person name="Bukari Y."/>
            <person name="Meinhardt L.W."/>
            <person name="Bailey B.A."/>
        </authorList>
    </citation>
    <scope>NUCLEOTIDE SEQUENCE [LARGE SCALE GENOMIC DNA]</scope>
    <source>
        <strain evidence="1 2">GH-76</strain>
    </source>
</reference>
<organism evidence="1 2">
    <name type="scientific">Marasmius crinis-equi</name>
    <dbReference type="NCBI Taxonomy" id="585013"/>
    <lineage>
        <taxon>Eukaryota</taxon>
        <taxon>Fungi</taxon>
        <taxon>Dikarya</taxon>
        <taxon>Basidiomycota</taxon>
        <taxon>Agaricomycotina</taxon>
        <taxon>Agaricomycetes</taxon>
        <taxon>Agaricomycetidae</taxon>
        <taxon>Agaricales</taxon>
        <taxon>Marasmiineae</taxon>
        <taxon>Marasmiaceae</taxon>
        <taxon>Marasmius</taxon>
    </lineage>
</organism>
<dbReference type="EMBL" id="JBAHYK010000523">
    <property type="protein sequence ID" value="KAL0573264.1"/>
    <property type="molecule type" value="Genomic_DNA"/>
</dbReference>
<accession>A0ABR3FD69</accession>
<dbReference type="SUPFAM" id="SSF52047">
    <property type="entry name" value="RNI-like"/>
    <property type="match status" value="1"/>
</dbReference>
<protein>
    <recommendedName>
        <fullName evidence="3">F-box domain-containing protein</fullName>
    </recommendedName>
</protein>
<sequence length="347" mass="39013">MGPATIPTPLLSLVTMPNSLHTLHVTWEPSISNVLNLQIRWTSLKELHLTSTPSDQPDPSLITSKVAELCPSLVSFKLELSCAWISTASLSPPPASHWTHLRNFDLTIADGVRAIVDERPSWAFWRIFQGMTAPALTNLSLKTGIDMTSSYPMRYLSEPAQRFVSHLPFENMIFESGCRISHLSLSNIFLLSLEGALTRSLELFPSLTSLTLMDYTNRIRLAQINRQYHIPHQNLTSFLGSLSSSANILPDITELRISDCQLENIEPIVSFAKARSNKLKDVPVDLGIVNIEEVMKITQIMSSADFCDSMTDLRVEKGVKVDWKWTTDVPDVFRESLYVYDRPYSGM</sequence>
<gene>
    <name evidence="1" type="ORF">V5O48_008691</name>
</gene>
<name>A0ABR3FD69_9AGAR</name>
<comment type="caution">
    <text evidence="1">The sequence shown here is derived from an EMBL/GenBank/DDBJ whole genome shotgun (WGS) entry which is preliminary data.</text>
</comment>
<keyword evidence="2" id="KW-1185">Reference proteome</keyword>
<evidence type="ECO:0000313" key="2">
    <source>
        <dbReference type="Proteomes" id="UP001465976"/>
    </source>
</evidence>
<dbReference type="InterPro" id="IPR032675">
    <property type="entry name" value="LRR_dom_sf"/>
</dbReference>
<evidence type="ECO:0000313" key="1">
    <source>
        <dbReference type="EMBL" id="KAL0573264.1"/>
    </source>
</evidence>
<proteinExistence type="predicted"/>